<dbReference type="AlphaFoldDB" id="A0AAD6XEM3"/>
<proteinExistence type="predicted"/>
<evidence type="ECO:0000256" key="4">
    <source>
        <dbReference type="ARBA" id="ARBA00023136"/>
    </source>
</evidence>
<evidence type="ECO:0000256" key="3">
    <source>
        <dbReference type="ARBA" id="ARBA00022989"/>
    </source>
</evidence>
<keyword evidence="8" id="KW-1185">Reference proteome</keyword>
<feature type="region of interest" description="Disordered" evidence="5">
    <location>
        <begin position="413"/>
        <end position="447"/>
    </location>
</feature>
<dbReference type="InterPro" id="IPR051694">
    <property type="entry name" value="Immunoregulatory_rcpt-like"/>
</dbReference>
<keyword evidence="3 6" id="KW-1133">Transmembrane helix</keyword>
<protein>
    <recommendedName>
        <fullName evidence="9">Transmembrane protein</fullName>
    </recommendedName>
</protein>
<evidence type="ECO:0000256" key="6">
    <source>
        <dbReference type="SAM" id="Phobius"/>
    </source>
</evidence>
<accession>A0AAD6XEM3</accession>
<dbReference type="PANTHER" id="PTHR15549:SF26">
    <property type="entry name" value="AXIAL BUDDING PATTERN PROTEIN 2-RELATED"/>
    <property type="match status" value="1"/>
</dbReference>
<dbReference type="EMBL" id="JARJCM010000004">
    <property type="protein sequence ID" value="KAJ7045485.1"/>
    <property type="molecule type" value="Genomic_DNA"/>
</dbReference>
<comment type="caution">
    <text evidence="7">The sequence shown here is derived from an EMBL/GenBank/DDBJ whole genome shotgun (WGS) entry which is preliminary data.</text>
</comment>
<name>A0AAD6XEM3_9AGAR</name>
<feature type="region of interest" description="Disordered" evidence="5">
    <location>
        <begin position="459"/>
        <end position="490"/>
    </location>
</feature>
<evidence type="ECO:0008006" key="9">
    <source>
        <dbReference type="Google" id="ProtNLM"/>
    </source>
</evidence>
<dbReference type="Proteomes" id="UP001218188">
    <property type="component" value="Unassembled WGS sequence"/>
</dbReference>
<keyword evidence="2 6" id="KW-0812">Transmembrane</keyword>
<evidence type="ECO:0000313" key="8">
    <source>
        <dbReference type="Proteomes" id="UP001218188"/>
    </source>
</evidence>
<gene>
    <name evidence="7" type="ORF">C8F04DRAFT_1217689</name>
</gene>
<feature type="transmembrane region" description="Helical" evidence="6">
    <location>
        <begin position="297"/>
        <end position="319"/>
    </location>
</feature>
<reference evidence="7" key="1">
    <citation type="submission" date="2023-03" db="EMBL/GenBank/DDBJ databases">
        <title>Massive genome expansion in bonnet fungi (Mycena s.s.) driven by repeated elements and novel gene families across ecological guilds.</title>
        <authorList>
            <consortium name="Lawrence Berkeley National Laboratory"/>
            <person name="Harder C.B."/>
            <person name="Miyauchi S."/>
            <person name="Viragh M."/>
            <person name="Kuo A."/>
            <person name="Thoen E."/>
            <person name="Andreopoulos B."/>
            <person name="Lu D."/>
            <person name="Skrede I."/>
            <person name="Drula E."/>
            <person name="Henrissat B."/>
            <person name="Morin E."/>
            <person name="Kohler A."/>
            <person name="Barry K."/>
            <person name="LaButti K."/>
            <person name="Morin E."/>
            <person name="Salamov A."/>
            <person name="Lipzen A."/>
            <person name="Mereny Z."/>
            <person name="Hegedus B."/>
            <person name="Baldrian P."/>
            <person name="Stursova M."/>
            <person name="Weitz H."/>
            <person name="Taylor A."/>
            <person name="Grigoriev I.V."/>
            <person name="Nagy L.G."/>
            <person name="Martin F."/>
            <person name="Kauserud H."/>
        </authorList>
    </citation>
    <scope>NUCLEOTIDE SEQUENCE</scope>
    <source>
        <strain evidence="7">CBHHK200</strain>
    </source>
</reference>
<organism evidence="7 8">
    <name type="scientific">Mycena alexandri</name>
    <dbReference type="NCBI Taxonomy" id="1745969"/>
    <lineage>
        <taxon>Eukaryota</taxon>
        <taxon>Fungi</taxon>
        <taxon>Dikarya</taxon>
        <taxon>Basidiomycota</taxon>
        <taxon>Agaricomycotina</taxon>
        <taxon>Agaricomycetes</taxon>
        <taxon>Agaricomycetidae</taxon>
        <taxon>Agaricales</taxon>
        <taxon>Marasmiineae</taxon>
        <taxon>Mycenaceae</taxon>
        <taxon>Mycena</taxon>
    </lineage>
</organism>
<evidence type="ECO:0000313" key="7">
    <source>
        <dbReference type="EMBL" id="KAJ7045485.1"/>
    </source>
</evidence>
<dbReference type="PANTHER" id="PTHR15549">
    <property type="entry name" value="PAIRED IMMUNOGLOBULIN-LIKE TYPE 2 RECEPTOR"/>
    <property type="match status" value="1"/>
</dbReference>
<comment type="subcellular location">
    <subcellularLocation>
        <location evidence="1">Membrane</location>
        <topology evidence="1">Single-pass membrane protein</topology>
    </subcellularLocation>
</comment>
<dbReference type="Gene3D" id="2.60.120.260">
    <property type="entry name" value="Galactose-binding domain-like"/>
    <property type="match status" value="2"/>
</dbReference>
<evidence type="ECO:0000256" key="1">
    <source>
        <dbReference type="ARBA" id="ARBA00004167"/>
    </source>
</evidence>
<sequence length="490" mass="51572">MPQYNTTVEDYSPVLILSADWTAGTSSDSLLDLYSDSSFTLTQTDGGTASFEFNGTSFTIFGSKRGNHGVYQVTIDGNSFAPESGVSKDPGQFQVPLFSSPPLVQGLHTVTLTNQGNTFVDVDFITWESSIGTSNEQLVVNTVQDTDPAFTYTPANSWGTNPPSIGTYSGSSGHGTATPGAFMTYTFEGDGVSLYGPVGPAGSPFSVSVDGGNPVIGLTANKQFFRPQVLLYAATNLGGGQHTVKVAYEPTQPGQIFAIDFANVYTTPSLTPGSNRASTAGNATTTGSATTGLSGGAVAGIVIALLFILFILAGLLFFLRRRKSRKNRRSLETPMIQSLGNRDIVATPGTYPAQPSVRRYPSSADGSYFASGGARTLAVETQSQAYVPSAASESEYSPTSHYGVTLAESSSQQYGVARAESSVSSSQQYHNSDPMKGQPLPLPPSASQSLAHIPAAQLRANRRVVPGRSQDFGPAPPDYMQATERFGNAI</sequence>
<evidence type="ECO:0000256" key="5">
    <source>
        <dbReference type="SAM" id="MobiDB-lite"/>
    </source>
</evidence>
<dbReference type="GO" id="GO:0071944">
    <property type="term" value="C:cell periphery"/>
    <property type="evidence" value="ECO:0007669"/>
    <property type="project" value="UniProtKB-ARBA"/>
</dbReference>
<dbReference type="GO" id="GO:0016020">
    <property type="term" value="C:membrane"/>
    <property type="evidence" value="ECO:0007669"/>
    <property type="project" value="UniProtKB-SubCell"/>
</dbReference>
<keyword evidence="4 6" id="KW-0472">Membrane</keyword>
<evidence type="ECO:0000256" key="2">
    <source>
        <dbReference type="ARBA" id="ARBA00022692"/>
    </source>
</evidence>